<sequence length="393" mass="45271">MWWFVVVVWLTQAIASSEEAGNRNTDENPEVHMNSSEVIRYAGYPSENYEVLTEDGYYLTICRIPHGRKNQTRDPKPVVLLQHGIFTEAGCWVADMANNSLGFILADAGYDVWLGNNRGTSWCQRHQNFSIKQKEFWDFSFHEIAIFDIPATINFILQKTGQKQLYYIGHSQGTTLGFIAFSTFPQLSQKIRTFFALAPLISMKHTTAFYARKLLYLPENVLKKLFISNDFFFSRKPVRDAVFKLCNTAIMKKICLDWLSGGVNEANINMSRADVYLSHIPDGGSVKTILHWRQVSKSGLFRYFDYGSGNQAKYNQSFPPSYHLEAMTVPTVIWSAEKDTMANPKDTSLLLPQINNLIYYHSFPDWCHWDFVLGLDAPQRLYHKLIEFMKKSL</sequence>
<proteinExistence type="predicted"/>
<reference evidence="1" key="1">
    <citation type="submission" date="2021-08" db="EMBL/GenBank/DDBJ databases">
        <title>The first chromosome-level gecko genome reveals the dynamic sex chromosomes of Neotropical dwarf geckos (Sphaerodactylidae: Sphaerodactylus).</title>
        <authorList>
            <person name="Pinto B.J."/>
            <person name="Keating S.E."/>
            <person name="Gamble T."/>
        </authorList>
    </citation>
    <scope>NUCLEOTIDE SEQUENCE</scope>
    <source>
        <strain evidence="1">TG3544</strain>
    </source>
</reference>
<name>A0ACB8F8W5_9SAUR</name>
<dbReference type="Proteomes" id="UP000827872">
    <property type="component" value="Linkage Group LG08"/>
</dbReference>
<keyword evidence="2" id="KW-1185">Reference proteome</keyword>
<comment type="caution">
    <text evidence="1">The sequence shown here is derived from an EMBL/GenBank/DDBJ whole genome shotgun (WGS) entry which is preliminary data.</text>
</comment>
<accession>A0ACB8F8W5</accession>
<evidence type="ECO:0000313" key="1">
    <source>
        <dbReference type="EMBL" id="KAH8001655.1"/>
    </source>
</evidence>
<gene>
    <name evidence="1" type="ORF">K3G42_013571</name>
</gene>
<protein>
    <submittedName>
        <fullName evidence="1">Uncharacterized protein</fullName>
    </submittedName>
</protein>
<evidence type="ECO:0000313" key="2">
    <source>
        <dbReference type="Proteomes" id="UP000827872"/>
    </source>
</evidence>
<dbReference type="EMBL" id="CM037621">
    <property type="protein sequence ID" value="KAH8001655.1"/>
    <property type="molecule type" value="Genomic_DNA"/>
</dbReference>
<organism evidence="1 2">
    <name type="scientific">Sphaerodactylus townsendi</name>
    <dbReference type="NCBI Taxonomy" id="933632"/>
    <lineage>
        <taxon>Eukaryota</taxon>
        <taxon>Metazoa</taxon>
        <taxon>Chordata</taxon>
        <taxon>Craniata</taxon>
        <taxon>Vertebrata</taxon>
        <taxon>Euteleostomi</taxon>
        <taxon>Lepidosauria</taxon>
        <taxon>Squamata</taxon>
        <taxon>Bifurcata</taxon>
        <taxon>Gekkota</taxon>
        <taxon>Sphaerodactylidae</taxon>
        <taxon>Sphaerodactylus</taxon>
    </lineage>
</organism>